<dbReference type="Proteomes" id="UP001180453">
    <property type="component" value="Unassembled WGS sequence"/>
</dbReference>
<evidence type="ECO:0000256" key="1">
    <source>
        <dbReference type="SAM" id="SignalP"/>
    </source>
</evidence>
<dbReference type="Pfam" id="PF14534">
    <property type="entry name" value="DUF4440"/>
    <property type="match status" value="1"/>
</dbReference>
<gene>
    <name evidence="3" type="ORF">J2X20_003511</name>
</gene>
<dbReference type="InterPro" id="IPR032710">
    <property type="entry name" value="NTF2-like_dom_sf"/>
</dbReference>
<reference evidence="3 4" key="1">
    <citation type="submission" date="2023-07" db="EMBL/GenBank/DDBJ databases">
        <title>Sorghum-associated microbial communities from plants grown in Nebraska, USA.</title>
        <authorList>
            <person name="Schachtman D."/>
        </authorList>
    </citation>
    <scope>NUCLEOTIDE SEQUENCE [LARGE SCALE GENOMIC DNA]</scope>
    <source>
        <strain evidence="3 4">BE314</strain>
    </source>
</reference>
<keyword evidence="1" id="KW-0732">Signal</keyword>
<dbReference type="Gene3D" id="3.10.450.50">
    <property type="match status" value="1"/>
</dbReference>
<accession>A0ABU1YQ31</accession>
<dbReference type="EMBL" id="JAVDXU010000002">
    <property type="protein sequence ID" value="MDR7270853.1"/>
    <property type="molecule type" value="Genomic_DNA"/>
</dbReference>
<evidence type="ECO:0000259" key="2">
    <source>
        <dbReference type="Pfam" id="PF14534"/>
    </source>
</evidence>
<evidence type="ECO:0000313" key="3">
    <source>
        <dbReference type="EMBL" id="MDR7270853.1"/>
    </source>
</evidence>
<proteinExistence type="predicted"/>
<feature type="domain" description="DUF4440" evidence="2">
    <location>
        <begin position="32"/>
        <end position="142"/>
    </location>
</feature>
<name>A0ABU1YQ31_ROSSA</name>
<feature type="signal peptide" evidence="1">
    <location>
        <begin position="1"/>
        <end position="23"/>
    </location>
</feature>
<dbReference type="SUPFAM" id="SSF54427">
    <property type="entry name" value="NTF2-like"/>
    <property type="match status" value="1"/>
</dbReference>
<feature type="chain" id="PRO_5046745986" evidence="1">
    <location>
        <begin position="24"/>
        <end position="161"/>
    </location>
</feature>
<evidence type="ECO:0000313" key="4">
    <source>
        <dbReference type="Proteomes" id="UP001180453"/>
    </source>
</evidence>
<organism evidence="3 4">
    <name type="scientific">Roseateles saccharophilus</name>
    <name type="common">Pseudomonas saccharophila</name>
    <dbReference type="NCBI Taxonomy" id="304"/>
    <lineage>
        <taxon>Bacteria</taxon>
        <taxon>Pseudomonadati</taxon>
        <taxon>Pseudomonadota</taxon>
        <taxon>Betaproteobacteria</taxon>
        <taxon>Burkholderiales</taxon>
        <taxon>Sphaerotilaceae</taxon>
        <taxon>Roseateles</taxon>
    </lineage>
</organism>
<protein>
    <submittedName>
        <fullName evidence="3">Ketosteroid isomerase-like protein</fullName>
    </submittedName>
</protein>
<keyword evidence="4" id="KW-1185">Reference proteome</keyword>
<comment type="caution">
    <text evidence="3">The sequence shown here is derived from an EMBL/GenBank/DDBJ whole genome shotgun (WGS) entry which is preliminary data.</text>
</comment>
<dbReference type="RefSeq" id="WP_310267176.1">
    <property type="nucleotide sequence ID" value="NZ_JAVDXU010000002.1"/>
</dbReference>
<dbReference type="InterPro" id="IPR027843">
    <property type="entry name" value="DUF4440"/>
</dbReference>
<sequence length="161" mass="17209">MKKAFASKAAAWLAMVLPLGAAAASADVAAQVAALDIEYQAAVKRNDEAGMARILAEDFVLVSGGGLTFTREQLLAEARGKTITYEEQDVVPGTRTVRVFGEHTAVVTALLALKGVELKTGRVHHRKLWFSDVYIRTGAGWKYALGQVGRLVEKDGQAVAP</sequence>